<dbReference type="SMART" id="SM00028">
    <property type="entry name" value="TPR"/>
    <property type="match status" value="3"/>
</dbReference>
<dbReference type="Gene3D" id="1.10.10.10">
    <property type="entry name" value="Winged helix-like DNA-binding domain superfamily/Winged helix DNA-binding domain"/>
    <property type="match status" value="1"/>
</dbReference>
<dbReference type="PANTHER" id="PTHR16305:SF35">
    <property type="entry name" value="TRANSCRIPTIONAL ACTIVATOR DOMAIN"/>
    <property type="match status" value="1"/>
</dbReference>
<dbReference type="InterPro" id="IPR019734">
    <property type="entry name" value="TPR_rpt"/>
</dbReference>
<evidence type="ECO:0000259" key="3">
    <source>
        <dbReference type="PROSITE" id="PS50043"/>
    </source>
</evidence>
<dbReference type="Pfam" id="PF00196">
    <property type="entry name" value="GerE"/>
    <property type="match status" value="1"/>
</dbReference>
<dbReference type="GeneID" id="95453233"/>
<name>A0ABX6B8Z8_9ACTN</name>
<accession>A0ABX6B8Z8</accession>
<dbReference type="PROSITE" id="PS50043">
    <property type="entry name" value="HTH_LUXR_2"/>
    <property type="match status" value="1"/>
</dbReference>
<dbReference type="PRINTS" id="PR00038">
    <property type="entry name" value="HTHLUXR"/>
</dbReference>
<evidence type="ECO:0000313" key="5">
    <source>
        <dbReference type="Proteomes" id="UP000326029"/>
    </source>
</evidence>
<dbReference type="InterPro" id="IPR000792">
    <property type="entry name" value="Tscrpt_reg_LuxR_C"/>
</dbReference>
<dbReference type="Pfam" id="PF13191">
    <property type="entry name" value="AAA_16"/>
    <property type="match status" value="1"/>
</dbReference>
<reference evidence="4 5" key="1">
    <citation type="submission" date="2017-09" db="EMBL/GenBank/DDBJ databases">
        <authorList>
            <person name="Lee N."/>
            <person name="Cho B.-K."/>
        </authorList>
    </citation>
    <scope>NUCLEOTIDE SEQUENCE [LARGE SCALE GENOMIC DNA]</scope>
    <source>
        <strain evidence="4 5">ATCC 19740</strain>
    </source>
</reference>
<dbReference type="CDD" id="cd06170">
    <property type="entry name" value="LuxR_C_like"/>
    <property type="match status" value="1"/>
</dbReference>
<dbReference type="SMART" id="SM00421">
    <property type="entry name" value="HTH_LUXR"/>
    <property type="match status" value="1"/>
</dbReference>
<dbReference type="EMBL" id="CP023693">
    <property type="protein sequence ID" value="QEV31689.1"/>
    <property type="molecule type" value="Genomic_DNA"/>
</dbReference>
<keyword evidence="1" id="KW-0547">Nucleotide-binding</keyword>
<dbReference type="InterPro" id="IPR027417">
    <property type="entry name" value="P-loop_NTPase"/>
</dbReference>
<dbReference type="InterPro" id="IPR011990">
    <property type="entry name" value="TPR-like_helical_dom_sf"/>
</dbReference>
<dbReference type="InterPro" id="IPR036388">
    <property type="entry name" value="WH-like_DNA-bd_sf"/>
</dbReference>
<dbReference type="InterPro" id="IPR041664">
    <property type="entry name" value="AAA_16"/>
</dbReference>
<dbReference type="SUPFAM" id="SSF52540">
    <property type="entry name" value="P-loop containing nucleoside triphosphate hydrolases"/>
    <property type="match status" value="1"/>
</dbReference>
<dbReference type="Gene3D" id="1.25.40.10">
    <property type="entry name" value="Tetratricopeptide repeat domain"/>
    <property type="match status" value="1"/>
</dbReference>
<evidence type="ECO:0000256" key="2">
    <source>
        <dbReference type="ARBA" id="ARBA00022840"/>
    </source>
</evidence>
<dbReference type="InterPro" id="IPR016032">
    <property type="entry name" value="Sig_transdc_resp-reg_C-effctor"/>
</dbReference>
<dbReference type="SUPFAM" id="SSF46894">
    <property type="entry name" value="C-terminal effector domain of the bipartite response regulators"/>
    <property type="match status" value="1"/>
</dbReference>
<feature type="domain" description="HTH luxR-type" evidence="3">
    <location>
        <begin position="899"/>
        <end position="964"/>
    </location>
</feature>
<keyword evidence="2" id="KW-0067">ATP-binding</keyword>
<dbReference type="PROSITE" id="PS00622">
    <property type="entry name" value="HTH_LUXR_1"/>
    <property type="match status" value="1"/>
</dbReference>
<organism evidence="4 5">
    <name type="scientific">Streptomyces cinereoruber</name>
    <dbReference type="NCBI Taxonomy" id="67260"/>
    <lineage>
        <taxon>Bacteria</taxon>
        <taxon>Bacillati</taxon>
        <taxon>Actinomycetota</taxon>
        <taxon>Actinomycetes</taxon>
        <taxon>Kitasatosporales</taxon>
        <taxon>Streptomycetaceae</taxon>
        <taxon>Streptomyces</taxon>
    </lineage>
</organism>
<proteinExistence type="predicted"/>
<evidence type="ECO:0000256" key="1">
    <source>
        <dbReference type="ARBA" id="ARBA00022741"/>
    </source>
</evidence>
<evidence type="ECO:0000313" key="4">
    <source>
        <dbReference type="EMBL" id="QEV31689.1"/>
    </source>
</evidence>
<gene>
    <name evidence="4" type="ORF">CP977_05550</name>
</gene>
<dbReference type="Proteomes" id="UP000326029">
    <property type="component" value="Chromosome"/>
</dbReference>
<dbReference type="RefSeq" id="WP_079131415.1">
    <property type="nucleotide sequence ID" value="NZ_CP023693.1"/>
</dbReference>
<protein>
    <recommendedName>
        <fullName evidence="3">HTH luxR-type domain-containing protein</fullName>
    </recommendedName>
</protein>
<dbReference type="SUPFAM" id="SSF48452">
    <property type="entry name" value="TPR-like"/>
    <property type="match status" value="1"/>
</dbReference>
<dbReference type="PANTHER" id="PTHR16305">
    <property type="entry name" value="TESTICULAR SOLUBLE ADENYLYL CYCLASE"/>
    <property type="match status" value="1"/>
</dbReference>
<sequence length="970" mass="103870">MVTTTVSLVGDQSTSSVRCEESLRLLGALQALQEGRGGIVELLGEPGAGKSRLLAQLASAARARGVTVLDGHCYPSELDEPLHVFTRALHGIMTADRLSALSREHAELLRAGLCARLGGRGPQPSPLQLSQALHALLSQAADHGLLLVLDDFHWADPQSLALADHLARWNFRAPVLLVIAHRPRQAAPSLLSTLAQGAEQGRVERIDLPPLDLDQAARLLGVRPDAIRLPSALHESDGNPLYLLAQDETTVKGADPRTQLLTGRLAPLAAELAELDPAERLVAESAAVLGDRFSRDELAAVSELPTEETCAVVSALIQLDVLRPLRCSGTLLGFRHPTLRRVLHDQADRCWRSQAHRRALTVLNRRAASASERAVHIELSTSSFTPEDLETLAKAGRETEQSAPHDAVRWLLTALHELPAFEEQASGRLLALIPPLARALRAADYLADDPSLRALLTRGSQLAPEGASRAAIGLCVVVECLQGRFSRATELLSAALTDLRAAKADNDVLARLTIHRGIISTLCDDEELPRIADRALVLARSGGKRSTLAGAMALHALGELAAGRVTQALASYDAAVRQMDELSHADIACHSEYLALLGSCAMALGRPREAESFFERGTAVVQERAHNVVLPVLLSGLAEAQLRQGRLESARRSAAEATELAGYLGAEQLRVVALAQEALCVTYAEPPGSSRASALTEQAVHSLRRSSCRWHGSSVLTLAEALLMQGSPDRCVGLLLELGGPGLPGLDPTLRPRGFELLALASLSGGTGSSGGTSLWADRANVAAQGLRLPHNRAYALLARGHVLAEQAEWDAAVTLYQEAERAFDGAQLRLHRLTARIRSARAASNSSRPELAAELWVSAQELAEQWDVLLLARLNPDTPLENSLGRGCHALLPAPIPPVAGLEVLTGREREVAREAGTGRRTREIAEALGLSPRTVEVHLSRIYRKLEIGSRAELARLMAVRISTDAAT</sequence>
<keyword evidence="5" id="KW-1185">Reference proteome</keyword>